<evidence type="ECO:0000313" key="1">
    <source>
        <dbReference type="EMBL" id="MQS99361.1"/>
    </source>
</evidence>
<evidence type="ECO:0008006" key="3">
    <source>
        <dbReference type="Google" id="ProtNLM"/>
    </source>
</evidence>
<name>A0A646KAW0_STRJU</name>
<reference evidence="1 2" key="1">
    <citation type="submission" date="2019-05" db="EMBL/GenBank/DDBJ databases">
        <title>Comparative genomics and metabolomics analyses of clavulanic acid producing Streptomyces species provides insight into specialized metabolism and evolution of beta-lactam biosynthetic gene clusters.</title>
        <authorList>
            <person name="Moore M.A."/>
            <person name="Cruz-Morales P."/>
            <person name="Barona Gomez F."/>
            <person name="Kapil T."/>
        </authorList>
    </citation>
    <scope>NUCLEOTIDE SEQUENCE [LARGE SCALE GENOMIC DNA]</scope>
    <source>
        <strain evidence="1 2">NRRL 5741</strain>
    </source>
</reference>
<dbReference type="AlphaFoldDB" id="A0A646KAW0"/>
<gene>
    <name evidence="1" type="ORF">FF041_03820</name>
</gene>
<evidence type="ECO:0000313" key="2">
    <source>
        <dbReference type="Proteomes" id="UP000419138"/>
    </source>
</evidence>
<comment type="caution">
    <text evidence="1">The sequence shown here is derived from an EMBL/GenBank/DDBJ whole genome shotgun (WGS) entry which is preliminary data.</text>
</comment>
<accession>A0A646KAW0</accession>
<feature type="non-terminal residue" evidence="1">
    <location>
        <position position="66"/>
    </location>
</feature>
<dbReference type="EMBL" id="VCLA01000027">
    <property type="protein sequence ID" value="MQS99361.1"/>
    <property type="molecule type" value="Genomic_DNA"/>
</dbReference>
<organism evidence="1 2">
    <name type="scientific">Streptomyces jumonjinensis</name>
    <dbReference type="NCBI Taxonomy" id="1945"/>
    <lineage>
        <taxon>Bacteria</taxon>
        <taxon>Bacillati</taxon>
        <taxon>Actinomycetota</taxon>
        <taxon>Actinomycetes</taxon>
        <taxon>Kitasatosporales</taxon>
        <taxon>Streptomycetaceae</taxon>
        <taxon>Streptomyces</taxon>
    </lineage>
</organism>
<proteinExistence type="predicted"/>
<keyword evidence="2" id="KW-1185">Reference proteome</keyword>
<sequence length="66" mass="6330">MTVPVFQEYEPAADCGCPGCGLRPGMDGAPSAAPDQRCRRALALVTAAGVVLGGAAAGQVSAAAAG</sequence>
<protein>
    <recommendedName>
        <fullName evidence="3">Peptidoglycan-binding protein</fullName>
    </recommendedName>
</protein>
<dbReference type="Proteomes" id="UP000419138">
    <property type="component" value="Unassembled WGS sequence"/>
</dbReference>